<dbReference type="AlphaFoldDB" id="Q2SHQ7"/>
<dbReference type="PROSITE" id="PS00383">
    <property type="entry name" value="TYR_PHOSPHATASE_1"/>
    <property type="match status" value="1"/>
</dbReference>
<gene>
    <name evidence="2" type="ordered locus">HCH_03051</name>
</gene>
<dbReference type="SUPFAM" id="SSF52799">
    <property type="entry name" value="(Phosphotyrosine protein) phosphatases II"/>
    <property type="match status" value="1"/>
</dbReference>
<dbReference type="KEGG" id="hch:HCH_03051"/>
<organism evidence="2 3">
    <name type="scientific">Hahella chejuensis (strain KCTC 2396)</name>
    <dbReference type="NCBI Taxonomy" id="349521"/>
    <lineage>
        <taxon>Bacteria</taxon>
        <taxon>Pseudomonadati</taxon>
        <taxon>Pseudomonadota</taxon>
        <taxon>Gammaproteobacteria</taxon>
        <taxon>Oceanospirillales</taxon>
        <taxon>Hahellaceae</taxon>
        <taxon>Hahella</taxon>
    </lineage>
</organism>
<reference evidence="2 3" key="1">
    <citation type="journal article" date="2005" name="Nucleic Acids Res.">
        <title>Genomic blueprint of Hahella chejuensis, a marine microbe producing an algicidal agent.</title>
        <authorList>
            <person name="Jeong H."/>
            <person name="Yim J.H."/>
            <person name="Lee C."/>
            <person name="Choi S.-H."/>
            <person name="Park Y.K."/>
            <person name="Yoon S.H."/>
            <person name="Hur C.-G."/>
            <person name="Kang H.-Y."/>
            <person name="Kim D."/>
            <person name="Lee H.H."/>
            <person name="Park K.H."/>
            <person name="Park S.-H."/>
            <person name="Park H.-S."/>
            <person name="Lee H.K."/>
            <person name="Oh T.K."/>
            <person name="Kim J.F."/>
        </authorList>
    </citation>
    <scope>NUCLEOTIDE SEQUENCE [LARGE SCALE GENOMIC DNA]</scope>
    <source>
        <strain evidence="2 3">KCTC 2396</strain>
    </source>
</reference>
<evidence type="ECO:0000313" key="3">
    <source>
        <dbReference type="Proteomes" id="UP000000238"/>
    </source>
</evidence>
<dbReference type="InterPro" id="IPR000387">
    <property type="entry name" value="Tyr_Pase_dom"/>
</dbReference>
<keyword evidence="3" id="KW-1185">Reference proteome</keyword>
<dbReference type="EMBL" id="CP000155">
    <property type="protein sequence ID" value="ABC29817.1"/>
    <property type="molecule type" value="Genomic_DNA"/>
</dbReference>
<dbReference type="PROSITE" id="PS50056">
    <property type="entry name" value="TYR_PHOSPHATASE_2"/>
    <property type="match status" value="1"/>
</dbReference>
<dbReference type="InterPro" id="IPR016130">
    <property type="entry name" value="Tyr_Pase_AS"/>
</dbReference>
<evidence type="ECO:0000259" key="1">
    <source>
        <dbReference type="PROSITE" id="PS50056"/>
    </source>
</evidence>
<sequence>MTSTVSALPLQISCLYRVEALAKAWPATHVISLLDPDISEQAIPKLAAHVEAHHIIRIFDQERAEATHHFDAVISDVLNTLQAILEGPANRLVIHCHAGVSRSTAIGYGALALMHGQGREADAFNELLKITCKPWPNRRIVEAIDTALNRGGTMLAPLDAYREANPYRLDSYRRLNRKRGIVSKVQR</sequence>
<name>Q2SHQ7_HAHCH</name>
<dbReference type="RefSeq" id="WP_011396886.1">
    <property type="nucleotide sequence ID" value="NC_007645.1"/>
</dbReference>
<dbReference type="Gene3D" id="3.90.190.10">
    <property type="entry name" value="Protein tyrosine phosphatase superfamily"/>
    <property type="match status" value="1"/>
</dbReference>
<evidence type="ECO:0000313" key="2">
    <source>
        <dbReference type="EMBL" id="ABC29817.1"/>
    </source>
</evidence>
<dbReference type="InterPro" id="IPR029021">
    <property type="entry name" value="Prot-tyrosine_phosphatase-like"/>
</dbReference>
<dbReference type="OrthoDB" id="9806482at2"/>
<feature type="domain" description="Tyrosine specific protein phosphatases" evidence="1">
    <location>
        <begin position="75"/>
        <end position="106"/>
    </location>
</feature>
<accession>Q2SHQ7</accession>
<protein>
    <recommendedName>
        <fullName evidence="1">Tyrosine specific protein phosphatases domain-containing protein</fullName>
    </recommendedName>
</protein>
<proteinExistence type="predicted"/>
<dbReference type="HOGENOM" id="CLU_1445789_0_0_6"/>
<dbReference type="Proteomes" id="UP000000238">
    <property type="component" value="Chromosome"/>
</dbReference>
<dbReference type="eggNOG" id="COG5350">
    <property type="taxonomic scope" value="Bacteria"/>
</dbReference>